<comment type="caution">
    <text evidence="1">The sequence shown here is derived from an EMBL/GenBank/DDBJ whole genome shotgun (WGS) entry which is preliminary data.</text>
</comment>
<gene>
    <name evidence="1" type="ORF">T05_309</name>
</gene>
<name>A0A0V0UIS2_9BILA</name>
<dbReference type="EMBL" id="JYDJ01000001">
    <property type="protein sequence ID" value="KRX51136.1"/>
    <property type="molecule type" value="Genomic_DNA"/>
</dbReference>
<dbReference type="AlphaFoldDB" id="A0A0V0UIS2"/>
<accession>A0A0V0UIS2</accession>
<evidence type="ECO:0000313" key="1">
    <source>
        <dbReference type="EMBL" id="KRX51136.1"/>
    </source>
</evidence>
<protein>
    <submittedName>
        <fullName evidence="1">Uncharacterized protein</fullName>
    </submittedName>
</protein>
<sequence length="87" mass="10179">MELHGYRCWKQIATQDSKLQNSRSICISIYAAVLMCLLALKRTLQLFEPSSIQNTVYSNSETKTRAKSRKRRKLGNRWADNFIHMKT</sequence>
<organism evidence="1 2">
    <name type="scientific">Trichinella murrelli</name>
    <dbReference type="NCBI Taxonomy" id="144512"/>
    <lineage>
        <taxon>Eukaryota</taxon>
        <taxon>Metazoa</taxon>
        <taxon>Ecdysozoa</taxon>
        <taxon>Nematoda</taxon>
        <taxon>Enoplea</taxon>
        <taxon>Dorylaimia</taxon>
        <taxon>Trichinellida</taxon>
        <taxon>Trichinellidae</taxon>
        <taxon>Trichinella</taxon>
    </lineage>
</organism>
<dbReference type="Proteomes" id="UP000055048">
    <property type="component" value="Unassembled WGS sequence"/>
</dbReference>
<evidence type="ECO:0000313" key="2">
    <source>
        <dbReference type="Proteomes" id="UP000055048"/>
    </source>
</evidence>
<reference evidence="1 2" key="1">
    <citation type="submission" date="2015-01" db="EMBL/GenBank/DDBJ databases">
        <title>Evolution of Trichinella species and genotypes.</title>
        <authorList>
            <person name="Korhonen P.K."/>
            <person name="Edoardo P."/>
            <person name="Giuseppe L.R."/>
            <person name="Gasser R.B."/>
        </authorList>
    </citation>
    <scope>NUCLEOTIDE SEQUENCE [LARGE SCALE GENOMIC DNA]</scope>
    <source>
        <strain evidence="1">ISS417</strain>
    </source>
</reference>
<keyword evidence="2" id="KW-1185">Reference proteome</keyword>
<proteinExistence type="predicted"/>